<organism evidence="6 9">
    <name type="scientific">Bacteroides fragilis</name>
    <dbReference type="NCBI Taxonomy" id="817"/>
    <lineage>
        <taxon>Bacteria</taxon>
        <taxon>Pseudomonadati</taxon>
        <taxon>Bacteroidota</taxon>
        <taxon>Bacteroidia</taxon>
        <taxon>Bacteroidales</taxon>
        <taxon>Bacteroidaceae</taxon>
        <taxon>Bacteroides</taxon>
    </lineage>
</organism>
<dbReference type="RefSeq" id="WP_005777836.1">
    <property type="nucleotide sequence ID" value="NZ_CABJEQ010000010.1"/>
</dbReference>
<dbReference type="Proteomes" id="UP000028294">
    <property type="component" value="Chromosome"/>
</dbReference>
<evidence type="ECO:0000313" key="4">
    <source>
        <dbReference type="EMBL" id="RGV56657.1"/>
    </source>
</evidence>
<evidence type="ECO:0000313" key="1">
    <source>
        <dbReference type="EMBL" id="MCZ2686190.1"/>
    </source>
</evidence>
<reference evidence="1" key="4">
    <citation type="submission" date="2022-12" db="EMBL/GenBank/DDBJ databases">
        <title>Development of a Multilocus Sequence Typing Scheme for Bacteroides fragilis Based on Whole Genome Sequencing Data and Clinical Application.</title>
        <authorList>
            <person name="Nielsen F.D."/>
            <person name="Justesen U.S."/>
        </authorList>
    </citation>
    <scope>NUCLEOTIDE SEQUENCE</scope>
    <source>
        <strain evidence="1">BF_AM_ODE_DK_2015_4</strain>
    </source>
</reference>
<protein>
    <submittedName>
        <fullName evidence="6">Uncharacterized protein</fullName>
    </submittedName>
</protein>
<dbReference type="EMBL" id="CP036546">
    <property type="protein sequence ID" value="QCQ46314.1"/>
    <property type="molecule type" value="Genomic_DNA"/>
</dbReference>
<dbReference type="EMBL" id="QRZH01000004">
    <property type="protein sequence ID" value="RGV56657.1"/>
    <property type="molecule type" value="Genomic_DNA"/>
</dbReference>
<evidence type="ECO:0000313" key="11">
    <source>
        <dbReference type="Proteomes" id="UP000286270"/>
    </source>
</evidence>
<dbReference type="GeneID" id="99671840"/>
<evidence type="ECO:0000313" key="8">
    <source>
        <dbReference type="Proteomes" id="UP000036847"/>
    </source>
</evidence>
<dbReference type="Proteomes" id="UP000286270">
    <property type="component" value="Unassembled WGS sequence"/>
</dbReference>
<dbReference type="EMBL" id="QSDG01000011">
    <property type="protein sequence ID" value="RGY68008.1"/>
    <property type="molecule type" value="Genomic_DNA"/>
</dbReference>
<dbReference type="Proteomes" id="UP000266644">
    <property type="component" value="Unassembled WGS sequence"/>
</dbReference>
<reference evidence="3" key="1">
    <citation type="book" date="2014" name="THE 24TH EUROPEAN CONGRESS OF CLINICAL MICROBIOLOGY AND INFECTIOUS DISEASES" publisher="ECCMID 2014" city="Barcelona, Spain">
        <title>Identification of resistance genes in three multidrug-resistant Bacteroides fragilis isolates by whole genome sequencing.</title>
        <editorList>
            <person name="Unknown"/>
            <person name="A."/>
        </editorList>
        <authorList>
            <person name="Sydenham T.V."/>
            <person name="Hasman H."/>
            <person name="Wang M."/>
            <person name="Soki J."/>
            <person name="Nagy E."/>
            <person name="Justesen U.S."/>
        </authorList>
    </citation>
    <scope>NUCLEOTIDE SEQUENCE</scope>
    <source>
        <strain evidence="3">DCMSKEJBY0001B</strain>
    </source>
</reference>
<evidence type="ECO:0000313" key="5">
    <source>
        <dbReference type="EMBL" id="RGY68008.1"/>
    </source>
</evidence>
<dbReference type="Proteomes" id="UP000284614">
    <property type="component" value="Unassembled WGS sequence"/>
</dbReference>
<accession>A0A081UE38</accession>
<reference evidence="9 10" key="2">
    <citation type="submission" date="2018-08" db="EMBL/GenBank/DDBJ databases">
        <title>A genome reference for cultivated species of the human gut microbiota.</title>
        <authorList>
            <person name="Zou Y."/>
            <person name="Xue W."/>
            <person name="Luo G."/>
        </authorList>
    </citation>
    <scope>NUCLEOTIDE SEQUENCE [LARGE SCALE GENOMIC DNA]</scope>
    <source>
        <strain evidence="4 11">AF14-26</strain>
        <strain evidence="6 9">AM18-6</strain>
        <strain evidence="5 10">OF01-1</strain>
    </source>
</reference>
<dbReference type="OrthoDB" id="1041033at2"/>
<proteinExistence type="predicted"/>
<gene>
    <name evidence="6" type="ORF">DW228_04130</name>
    <name evidence="4" type="ORF">DWW08_06735</name>
    <name evidence="5" type="ORF">DXA27_13185</name>
    <name evidence="3" type="ORF">EC80_016400</name>
    <name evidence="2" type="ORF">IA74_016355</name>
    <name evidence="1" type="ORF">O1433_01555</name>
</gene>
<evidence type="ECO:0000313" key="6">
    <source>
        <dbReference type="EMBL" id="RHH15242.1"/>
    </source>
</evidence>
<dbReference type="AlphaFoldDB" id="A0A081UE38"/>
<evidence type="ECO:0000313" key="7">
    <source>
        <dbReference type="Proteomes" id="UP000028294"/>
    </source>
</evidence>
<evidence type="ECO:0000313" key="3">
    <source>
        <dbReference type="EMBL" id="QCQ46314.1"/>
    </source>
</evidence>
<evidence type="ECO:0000313" key="10">
    <source>
        <dbReference type="Proteomes" id="UP000284614"/>
    </source>
</evidence>
<evidence type="ECO:0000313" key="9">
    <source>
        <dbReference type="Proteomes" id="UP000266644"/>
    </source>
</evidence>
<dbReference type="Proteomes" id="UP001079672">
    <property type="component" value="Unassembled WGS sequence"/>
</dbReference>
<name>A0A081UE38_BACFG</name>
<reference evidence="7 8" key="3">
    <citation type="submission" date="2019-03" db="EMBL/GenBank/DDBJ databases">
        <title>Complete genome assembly of MDR B. fragilis.</title>
        <authorList>
            <person name="Sydenham T.V."/>
            <person name="Hasman H."/>
            <person name="Justesen U.S."/>
        </authorList>
    </citation>
    <scope>NUCLEOTIDE SEQUENCE [LARGE SCALE GENOMIC DNA]</scope>
    <source>
        <strain evidence="2 7">DCMOUH0067B</strain>
        <strain evidence="3 8">DCMSKEJBY0001B</strain>
    </source>
</reference>
<dbReference type="Proteomes" id="UP000036847">
    <property type="component" value="Chromosome"/>
</dbReference>
<dbReference type="EMBL" id="JAPTZU010000001">
    <property type="protein sequence ID" value="MCZ2686190.1"/>
    <property type="molecule type" value="Genomic_DNA"/>
</dbReference>
<dbReference type="EMBL" id="QRJE01000005">
    <property type="protein sequence ID" value="RHH15242.1"/>
    <property type="molecule type" value="Genomic_DNA"/>
</dbReference>
<dbReference type="EMBL" id="CP036553">
    <property type="protein sequence ID" value="QCQ37547.1"/>
    <property type="molecule type" value="Genomic_DNA"/>
</dbReference>
<sequence>MTLTDSVLQLISEIHIPGFFITTDFLQTGEFLPQGIDFFLKEKHAKIIQGANGRKFIYQQSGWRIAFTFYPTDRVVDEKYAMKNKMIKKRYDY</sequence>
<evidence type="ECO:0000313" key="2">
    <source>
        <dbReference type="EMBL" id="QCQ37547.1"/>
    </source>
</evidence>